<dbReference type="EMBL" id="CH479183">
    <property type="protein sequence ID" value="EDW35880.1"/>
    <property type="molecule type" value="Genomic_DNA"/>
</dbReference>
<reference evidence="6 7" key="1">
    <citation type="journal article" date="2007" name="Nature">
        <title>Evolution of genes and genomes on the Drosophila phylogeny.</title>
        <authorList>
            <consortium name="Drosophila 12 Genomes Consortium"/>
            <person name="Clark A.G."/>
            <person name="Eisen M.B."/>
            <person name="Smith D.R."/>
            <person name="Bergman C.M."/>
            <person name="Oliver B."/>
            <person name="Markow T.A."/>
            <person name="Kaufman T.C."/>
            <person name="Kellis M."/>
            <person name="Gelbart W."/>
            <person name="Iyer V.N."/>
            <person name="Pollard D.A."/>
            <person name="Sackton T.B."/>
            <person name="Larracuente A.M."/>
            <person name="Singh N.D."/>
            <person name="Abad J.P."/>
            <person name="Abt D.N."/>
            <person name="Adryan B."/>
            <person name="Aguade M."/>
            <person name="Akashi H."/>
            <person name="Anderson W.W."/>
            <person name="Aquadro C.F."/>
            <person name="Ardell D.H."/>
            <person name="Arguello R."/>
            <person name="Artieri C.G."/>
            <person name="Barbash D.A."/>
            <person name="Barker D."/>
            <person name="Barsanti P."/>
            <person name="Batterham P."/>
            <person name="Batzoglou S."/>
            <person name="Begun D."/>
            <person name="Bhutkar A."/>
            <person name="Blanco E."/>
            <person name="Bosak S.A."/>
            <person name="Bradley R.K."/>
            <person name="Brand A.D."/>
            <person name="Brent M.R."/>
            <person name="Brooks A.N."/>
            <person name="Brown R.H."/>
            <person name="Butlin R.K."/>
            <person name="Caggese C."/>
            <person name="Calvi B.R."/>
            <person name="Bernardo de Carvalho A."/>
            <person name="Caspi A."/>
            <person name="Castrezana S."/>
            <person name="Celniker S.E."/>
            <person name="Chang J.L."/>
            <person name="Chapple C."/>
            <person name="Chatterji S."/>
            <person name="Chinwalla A."/>
            <person name="Civetta A."/>
            <person name="Clifton S.W."/>
            <person name="Comeron J.M."/>
            <person name="Costello J.C."/>
            <person name="Coyne J.A."/>
            <person name="Daub J."/>
            <person name="David R.G."/>
            <person name="Delcher A.L."/>
            <person name="Delehaunty K."/>
            <person name="Do C.B."/>
            <person name="Ebling H."/>
            <person name="Edwards K."/>
            <person name="Eickbush T."/>
            <person name="Evans J.D."/>
            <person name="Filipski A."/>
            <person name="Findeiss S."/>
            <person name="Freyhult E."/>
            <person name="Fulton L."/>
            <person name="Fulton R."/>
            <person name="Garcia A.C."/>
            <person name="Gardiner A."/>
            <person name="Garfield D.A."/>
            <person name="Garvin B.E."/>
            <person name="Gibson G."/>
            <person name="Gilbert D."/>
            <person name="Gnerre S."/>
            <person name="Godfrey J."/>
            <person name="Good R."/>
            <person name="Gotea V."/>
            <person name="Gravely B."/>
            <person name="Greenberg A.J."/>
            <person name="Griffiths-Jones S."/>
            <person name="Gross S."/>
            <person name="Guigo R."/>
            <person name="Gustafson E.A."/>
            <person name="Haerty W."/>
            <person name="Hahn M.W."/>
            <person name="Halligan D.L."/>
            <person name="Halpern A.L."/>
            <person name="Halter G.M."/>
            <person name="Han M.V."/>
            <person name="Heger A."/>
            <person name="Hillier L."/>
            <person name="Hinrichs A.S."/>
            <person name="Holmes I."/>
            <person name="Hoskins R.A."/>
            <person name="Hubisz M.J."/>
            <person name="Hultmark D."/>
            <person name="Huntley M.A."/>
            <person name="Jaffe D.B."/>
            <person name="Jagadeeshan S."/>
            <person name="Jeck W.R."/>
            <person name="Johnson J."/>
            <person name="Jones C.D."/>
            <person name="Jordan W.C."/>
            <person name="Karpen G.H."/>
            <person name="Kataoka E."/>
            <person name="Keightley P.D."/>
            <person name="Kheradpour P."/>
            <person name="Kirkness E.F."/>
            <person name="Koerich L.B."/>
            <person name="Kristiansen K."/>
            <person name="Kudrna D."/>
            <person name="Kulathinal R.J."/>
            <person name="Kumar S."/>
            <person name="Kwok R."/>
            <person name="Lander E."/>
            <person name="Langley C.H."/>
            <person name="Lapoint R."/>
            <person name="Lazzaro B.P."/>
            <person name="Lee S.J."/>
            <person name="Levesque L."/>
            <person name="Li R."/>
            <person name="Lin C.F."/>
            <person name="Lin M.F."/>
            <person name="Lindblad-Toh K."/>
            <person name="Llopart A."/>
            <person name="Long M."/>
            <person name="Low L."/>
            <person name="Lozovsky E."/>
            <person name="Lu J."/>
            <person name="Luo M."/>
            <person name="Machado C.A."/>
            <person name="Makalowski W."/>
            <person name="Marzo M."/>
            <person name="Matsuda M."/>
            <person name="Matzkin L."/>
            <person name="McAllister B."/>
            <person name="McBride C.S."/>
            <person name="McKernan B."/>
            <person name="McKernan K."/>
            <person name="Mendez-Lago M."/>
            <person name="Minx P."/>
            <person name="Mollenhauer M.U."/>
            <person name="Montooth K."/>
            <person name="Mount S.M."/>
            <person name="Mu X."/>
            <person name="Myers E."/>
            <person name="Negre B."/>
            <person name="Newfeld S."/>
            <person name="Nielsen R."/>
            <person name="Noor M.A."/>
            <person name="O'Grady P."/>
            <person name="Pachter L."/>
            <person name="Papaceit M."/>
            <person name="Parisi M.J."/>
            <person name="Parisi M."/>
            <person name="Parts L."/>
            <person name="Pedersen J.S."/>
            <person name="Pesole G."/>
            <person name="Phillippy A.M."/>
            <person name="Ponting C.P."/>
            <person name="Pop M."/>
            <person name="Porcelli D."/>
            <person name="Powell J.R."/>
            <person name="Prohaska S."/>
            <person name="Pruitt K."/>
            <person name="Puig M."/>
            <person name="Quesneville H."/>
            <person name="Ram K.R."/>
            <person name="Rand D."/>
            <person name="Rasmussen M.D."/>
            <person name="Reed L.K."/>
            <person name="Reenan R."/>
            <person name="Reily A."/>
            <person name="Remington K.A."/>
            <person name="Rieger T.T."/>
            <person name="Ritchie M.G."/>
            <person name="Robin C."/>
            <person name="Rogers Y.H."/>
            <person name="Rohde C."/>
            <person name="Rozas J."/>
            <person name="Rubenfield M.J."/>
            <person name="Ruiz A."/>
            <person name="Russo S."/>
            <person name="Salzberg S.L."/>
            <person name="Sanchez-Gracia A."/>
            <person name="Saranga D.J."/>
            <person name="Sato H."/>
            <person name="Schaeffer S.W."/>
            <person name="Schatz M.C."/>
            <person name="Schlenke T."/>
            <person name="Schwartz R."/>
            <person name="Segarra C."/>
            <person name="Singh R.S."/>
            <person name="Sirot L."/>
            <person name="Sirota M."/>
            <person name="Sisneros N.B."/>
            <person name="Smith C.D."/>
            <person name="Smith T.F."/>
            <person name="Spieth J."/>
            <person name="Stage D.E."/>
            <person name="Stark A."/>
            <person name="Stephan W."/>
            <person name="Strausberg R.L."/>
            <person name="Strempel S."/>
            <person name="Sturgill D."/>
            <person name="Sutton G."/>
            <person name="Sutton G.G."/>
            <person name="Tao W."/>
            <person name="Teichmann S."/>
            <person name="Tobari Y.N."/>
            <person name="Tomimura Y."/>
            <person name="Tsolas J.M."/>
            <person name="Valente V.L."/>
            <person name="Venter E."/>
            <person name="Venter J.C."/>
            <person name="Vicario S."/>
            <person name="Vieira F.G."/>
            <person name="Vilella A.J."/>
            <person name="Villasante A."/>
            <person name="Walenz B."/>
            <person name="Wang J."/>
            <person name="Wasserman M."/>
            <person name="Watts T."/>
            <person name="Wilson D."/>
            <person name="Wilson R.K."/>
            <person name="Wing R.A."/>
            <person name="Wolfner M.F."/>
            <person name="Wong A."/>
            <person name="Wong G.K."/>
            <person name="Wu C.I."/>
            <person name="Wu G."/>
            <person name="Yamamoto D."/>
            <person name="Yang H.P."/>
            <person name="Yang S.P."/>
            <person name="Yorke J.A."/>
            <person name="Yoshida K."/>
            <person name="Zdobnov E."/>
            <person name="Zhang P."/>
            <person name="Zhang Y."/>
            <person name="Zimin A.V."/>
            <person name="Baldwin J."/>
            <person name="Abdouelleil A."/>
            <person name="Abdulkadir J."/>
            <person name="Abebe A."/>
            <person name="Abera B."/>
            <person name="Abreu J."/>
            <person name="Acer S.C."/>
            <person name="Aftuck L."/>
            <person name="Alexander A."/>
            <person name="An P."/>
            <person name="Anderson E."/>
            <person name="Anderson S."/>
            <person name="Arachi H."/>
            <person name="Azer M."/>
            <person name="Bachantsang P."/>
            <person name="Barry A."/>
            <person name="Bayul T."/>
            <person name="Berlin A."/>
            <person name="Bessette D."/>
            <person name="Bloom T."/>
            <person name="Blye J."/>
            <person name="Boguslavskiy L."/>
            <person name="Bonnet C."/>
            <person name="Boukhgalter B."/>
            <person name="Bourzgui I."/>
            <person name="Brown A."/>
            <person name="Cahill P."/>
            <person name="Channer S."/>
            <person name="Cheshatsang Y."/>
            <person name="Chuda L."/>
            <person name="Citroen M."/>
            <person name="Collymore A."/>
            <person name="Cooke P."/>
            <person name="Costello M."/>
            <person name="D'Aco K."/>
            <person name="Daza R."/>
            <person name="De Haan G."/>
            <person name="DeGray S."/>
            <person name="DeMaso C."/>
            <person name="Dhargay N."/>
            <person name="Dooley K."/>
            <person name="Dooley E."/>
            <person name="Doricent M."/>
            <person name="Dorje P."/>
            <person name="Dorjee K."/>
            <person name="Dupes A."/>
            <person name="Elong R."/>
            <person name="Falk J."/>
            <person name="Farina A."/>
            <person name="Faro S."/>
            <person name="Ferguson D."/>
            <person name="Fisher S."/>
            <person name="Foley C.D."/>
            <person name="Franke A."/>
            <person name="Friedrich D."/>
            <person name="Gadbois L."/>
            <person name="Gearin G."/>
            <person name="Gearin C.R."/>
            <person name="Giannoukos G."/>
            <person name="Goode T."/>
            <person name="Graham J."/>
            <person name="Grandbois E."/>
            <person name="Grewal S."/>
            <person name="Gyaltsen K."/>
            <person name="Hafez N."/>
            <person name="Hagos B."/>
            <person name="Hall J."/>
            <person name="Henson C."/>
            <person name="Hollinger A."/>
            <person name="Honan T."/>
            <person name="Huard M.D."/>
            <person name="Hughes L."/>
            <person name="Hurhula B."/>
            <person name="Husby M.E."/>
            <person name="Kamat A."/>
            <person name="Kanga B."/>
            <person name="Kashin S."/>
            <person name="Khazanovich D."/>
            <person name="Kisner P."/>
            <person name="Lance K."/>
            <person name="Lara M."/>
            <person name="Lee W."/>
            <person name="Lennon N."/>
            <person name="Letendre F."/>
            <person name="LeVine R."/>
            <person name="Lipovsky A."/>
            <person name="Liu X."/>
            <person name="Liu J."/>
            <person name="Liu S."/>
            <person name="Lokyitsang T."/>
            <person name="Lokyitsang Y."/>
            <person name="Lubonja R."/>
            <person name="Lui A."/>
            <person name="MacDonald P."/>
            <person name="Magnisalis V."/>
            <person name="Maru K."/>
            <person name="Matthews C."/>
            <person name="McCusker W."/>
            <person name="McDonough S."/>
            <person name="Mehta T."/>
            <person name="Meldrim J."/>
            <person name="Meneus L."/>
            <person name="Mihai O."/>
            <person name="Mihalev A."/>
            <person name="Mihova T."/>
            <person name="Mittelman R."/>
            <person name="Mlenga V."/>
            <person name="Montmayeur A."/>
            <person name="Mulrain L."/>
            <person name="Navidi A."/>
            <person name="Naylor J."/>
            <person name="Negash T."/>
            <person name="Nguyen T."/>
            <person name="Nguyen N."/>
            <person name="Nicol R."/>
            <person name="Norbu C."/>
            <person name="Norbu N."/>
            <person name="Novod N."/>
            <person name="O'Neill B."/>
            <person name="Osman S."/>
            <person name="Markiewicz E."/>
            <person name="Oyono O.L."/>
            <person name="Patti C."/>
            <person name="Phunkhang P."/>
            <person name="Pierre F."/>
            <person name="Priest M."/>
            <person name="Raghuraman S."/>
            <person name="Rege F."/>
            <person name="Reyes R."/>
            <person name="Rise C."/>
            <person name="Rogov P."/>
            <person name="Ross K."/>
            <person name="Ryan E."/>
            <person name="Settipalli S."/>
            <person name="Shea T."/>
            <person name="Sherpa N."/>
            <person name="Shi L."/>
            <person name="Shih D."/>
            <person name="Sparrow T."/>
            <person name="Spaulding J."/>
            <person name="Stalker J."/>
            <person name="Stange-Thomann N."/>
            <person name="Stavropoulos S."/>
            <person name="Stone C."/>
            <person name="Strader C."/>
            <person name="Tesfaye S."/>
            <person name="Thomson T."/>
            <person name="Thoulutsang Y."/>
            <person name="Thoulutsang D."/>
            <person name="Topham K."/>
            <person name="Topping I."/>
            <person name="Tsamla T."/>
            <person name="Vassiliev H."/>
            <person name="Vo A."/>
            <person name="Wangchuk T."/>
            <person name="Wangdi T."/>
            <person name="Weiand M."/>
            <person name="Wilkinson J."/>
            <person name="Wilson A."/>
            <person name="Yadav S."/>
            <person name="Young G."/>
            <person name="Yu Q."/>
            <person name="Zembek L."/>
            <person name="Zhong D."/>
            <person name="Zimmer A."/>
            <person name="Zwirko Z."/>
            <person name="Jaffe D.B."/>
            <person name="Alvarez P."/>
            <person name="Brockman W."/>
            <person name="Butler J."/>
            <person name="Chin C."/>
            <person name="Gnerre S."/>
            <person name="Grabherr M."/>
            <person name="Kleber M."/>
            <person name="Mauceli E."/>
            <person name="MacCallum I."/>
        </authorList>
    </citation>
    <scope>NUCLEOTIDE SEQUENCE [LARGE SCALE GENOMIC DNA]</scope>
    <source>
        <strain evidence="7">MSH-3 / Tucson 14011-0111.49</strain>
    </source>
</reference>
<keyword evidence="4" id="KW-0175">Coiled coil</keyword>
<dbReference type="eggNOG" id="KOG1124">
    <property type="taxonomic scope" value="Eukaryota"/>
</dbReference>
<dbReference type="InterPro" id="IPR019734">
    <property type="entry name" value="TPR_rpt"/>
</dbReference>
<accession>B4GHB0</accession>
<evidence type="ECO:0000256" key="3">
    <source>
        <dbReference type="ARBA" id="ARBA00034143"/>
    </source>
</evidence>
<dbReference type="InterPro" id="IPR040111">
    <property type="entry name" value="ODAD4"/>
</dbReference>
<evidence type="ECO:0000256" key="4">
    <source>
        <dbReference type="SAM" id="Coils"/>
    </source>
</evidence>
<dbReference type="PANTHER" id="PTHR23040">
    <property type="match status" value="1"/>
</dbReference>
<gene>
    <name evidence="6" type="primary">Dper\GL17493</name>
    <name evidence="6" type="ORF">Dper_GL17493</name>
</gene>
<dbReference type="GO" id="GO:0005930">
    <property type="term" value="C:axoneme"/>
    <property type="evidence" value="ECO:0007669"/>
    <property type="project" value="UniProtKB-SubCell"/>
</dbReference>
<dbReference type="SMR" id="B4GHB0"/>
<dbReference type="Gene3D" id="1.25.40.10">
    <property type="entry name" value="Tetratricopeptide repeat domain"/>
    <property type="match status" value="1"/>
</dbReference>
<evidence type="ECO:0000313" key="6">
    <source>
        <dbReference type="EMBL" id="EDW35880.1"/>
    </source>
</evidence>
<dbReference type="Pfam" id="PF12895">
    <property type="entry name" value="ANAPC3"/>
    <property type="match status" value="1"/>
</dbReference>
<feature type="compositionally biased region" description="Basic residues" evidence="5">
    <location>
        <begin position="103"/>
        <end position="114"/>
    </location>
</feature>
<feature type="compositionally biased region" description="Polar residues" evidence="5">
    <location>
        <begin position="368"/>
        <end position="383"/>
    </location>
</feature>
<dbReference type="AlphaFoldDB" id="B4GHB0"/>
<dbReference type="InterPro" id="IPR011990">
    <property type="entry name" value="TPR-like_helical_dom_sf"/>
</dbReference>
<dbReference type="OrthoDB" id="245563at2759"/>
<evidence type="ECO:0000313" key="7">
    <source>
        <dbReference type="Proteomes" id="UP000008744"/>
    </source>
</evidence>
<dbReference type="STRING" id="7234.B4GHB0"/>
<dbReference type="HOGENOM" id="CLU_056621_0_0_1"/>
<comment type="subcellular location">
    <subcellularLocation>
        <location evidence="1">Cytoplasm</location>
        <location evidence="1">Cytoskeleton</location>
        <location evidence="1">Cilium axoneme</location>
    </subcellularLocation>
</comment>
<feature type="coiled-coil region" evidence="4">
    <location>
        <begin position="272"/>
        <end position="299"/>
    </location>
</feature>
<dbReference type="SMART" id="SM00028">
    <property type="entry name" value="TPR"/>
    <property type="match status" value="3"/>
</dbReference>
<dbReference type="PANTHER" id="PTHR23040:SF2">
    <property type="entry name" value="OUTER DYNEIN ARM-DOCKING COMPLEX SUBUNIT 4"/>
    <property type="match status" value="1"/>
</dbReference>
<evidence type="ECO:0000256" key="5">
    <source>
        <dbReference type="SAM" id="MobiDB-lite"/>
    </source>
</evidence>
<dbReference type="SUPFAM" id="SSF48452">
    <property type="entry name" value="TPR-like"/>
    <property type="match status" value="1"/>
</dbReference>
<evidence type="ECO:0000256" key="2">
    <source>
        <dbReference type="ARBA" id="ARBA00034139"/>
    </source>
</evidence>
<feature type="region of interest" description="Disordered" evidence="5">
    <location>
        <begin position="340"/>
        <end position="392"/>
    </location>
</feature>
<name>B4GHB0_DROPE</name>
<organism evidence="7">
    <name type="scientific">Drosophila persimilis</name>
    <name type="common">Fruit fly</name>
    <dbReference type="NCBI Taxonomy" id="7234"/>
    <lineage>
        <taxon>Eukaryota</taxon>
        <taxon>Metazoa</taxon>
        <taxon>Ecdysozoa</taxon>
        <taxon>Arthropoda</taxon>
        <taxon>Hexapoda</taxon>
        <taxon>Insecta</taxon>
        <taxon>Pterygota</taxon>
        <taxon>Neoptera</taxon>
        <taxon>Endopterygota</taxon>
        <taxon>Diptera</taxon>
        <taxon>Brachycera</taxon>
        <taxon>Muscomorpha</taxon>
        <taxon>Ephydroidea</taxon>
        <taxon>Drosophilidae</taxon>
        <taxon>Drosophila</taxon>
        <taxon>Sophophora</taxon>
    </lineage>
</organism>
<keyword evidence="7" id="KW-1185">Reference proteome</keyword>
<proteinExistence type="predicted"/>
<evidence type="ECO:0000256" key="1">
    <source>
        <dbReference type="ARBA" id="ARBA00004430"/>
    </source>
</evidence>
<sequence length="470" mass="53176">MPRKKQKVDTIEEIETTIKLLCDQSNNHMKVREYDKALFGYNQEGVRFSHQVLALIVATGRSSMEMSSVLNNILAVDKEQELLQSFIRTGANADEESLDESHKRSKGRGSRSSHKPPIWDRRESRGGRRSSGDRAGRGKQAEDGGDAAGGKRGNRIEAELRAARKRIEEQIAKKKKPKENFVDFYTDKDRAAAVSAGAFDIKQSLQIKQKQDRNEALLIPDEADISSVIALGLKEIKNANPENAIHFFCKALELNSTDINALISRSKCYLLLGEASKALQDAETALGEEKNNIRAIYQKAESLYYLGQFEQSLMFFHRGLRARPELASFRLGVQKTQEAIENTIGTKPRAPPSAPKSGKSRKSDDNMSKSQMLNSPRPQTTRQKPTKADLERRNARKLLGELCVDKEYLEKLLLHPDLVRADTNTENISTFAKEAVEFLHKRQEFWRQQRQCTALPNHKNLPNDAMPKWF</sequence>
<dbReference type="PhylomeDB" id="B4GHB0"/>
<dbReference type="OMA" id="KGRSHKT"/>
<feature type="region of interest" description="Disordered" evidence="5">
    <location>
        <begin position="93"/>
        <end position="154"/>
    </location>
</feature>
<feature type="compositionally biased region" description="Basic and acidic residues" evidence="5">
    <location>
        <begin position="117"/>
        <end position="142"/>
    </location>
</feature>
<protein>
    <recommendedName>
        <fullName evidence="2">Outer dynein arm-docking complex subunit 4</fullName>
    </recommendedName>
    <alternativeName>
        <fullName evidence="3">Tetratricopeptide repeat protein 25</fullName>
    </alternativeName>
</protein>
<dbReference type="Proteomes" id="UP000008744">
    <property type="component" value="Unassembled WGS sequence"/>
</dbReference>